<dbReference type="EMBL" id="KQ977780">
    <property type="protein sequence ID" value="KYM99944.1"/>
    <property type="molecule type" value="Genomic_DNA"/>
</dbReference>
<evidence type="ECO:0000313" key="1">
    <source>
        <dbReference type="EMBL" id="KYM99944.1"/>
    </source>
</evidence>
<protein>
    <submittedName>
        <fullName evidence="1">Uncharacterized protein</fullName>
    </submittedName>
</protein>
<dbReference type="Proteomes" id="UP000078542">
    <property type="component" value="Unassembled WGS sequence"/>
</dbReference>
<keyword evidence="2" id="KW-1185">Reference proteome</keyword>
<accession>A0A151IFK7</accession>
<evidence type="ECO:0000313" key="2">
    <source>
        <dbReference type="Proteomes" id="UP000078542"/>
    </source>
</evidence>
<dbReference type="AlphaFoldDB" id="A0A151IFK7"/>
<organism evidence="1 2">
    <name type="scientific">Cyphomyrmex costatus</name>
    <dbReference type="NCBI Taxonomy" id="456900"/>
    <lineage>
        <taxon>Eukaryota</taxon>
        <taxon>Metazoa</taxon>
        <taxon>Ecdysozoa</taxon>
        <taxon>Arthropoda</taxon>
        <taxon>Hexapoda</taxon>
        <taxon>Insecta</taxon>
        <taxon>Pterygota</taxon>
        <taxon>Neoptera</taxon>
        <taxon>Endopterygota</taxon>
        <taxon>Hymenoptera</taxon>
        <taxon>Apocrita</taxon>
        <taxon>Aculeata</taxon>
        <taxon>Formicoidea</taxon>
        <taxon>Formicidae</taxon>
        <taxon>Myrmicinae</taxon>
        <taxon>Cyphomyrmex</taxon>
    </lineage>
</organism>
<reference evidence="1 2" key="1">
    <citation type="submission" date="2016-03" db="EMBL/GenBank/DDBJ databases">
        <title>Cyphomyrmex costatus WGS genome.</title>
        <authorList>
            <person name="Nygaard S."/>
            <person name="Hu H."/>
            <person name="Boomsma J."/>
            <person name="Zhang G."/>
        </authorList>
    </citation>
    <scope>NUCLEOTIDE SEQUENCE [LARGE SCALE GENOMIC DNA]</scope>
    <source>
        <strain evidence="1">MS0001</strain>
        <tissue evidence="1">Whole body</tissue>
    </source>
</reference>
<name>A0A151IFK7_9HYME</name>
<proteinExistence type="predicted"/>
<gene>
    <name evidence="1" type="ORF">ALC62_09296</name>
</gene>
<sequence>MHLHQQRDIIFRNFWRISFPPPPPQKFFKHNCARRFLKKPGEAAKSPDFVCRKIFFKKNSYLSRPRRLRHPKRTS</sequence>